<evidence type="ECO:0000256" key="3">
    <source>
        <dbReference type="ARBA" id="ARBA00023002"/>
    </source>
</evidence>
<evidence type="ECO:0000313" key="20">
    <source>
        <dbReference type="Proteomes" id="UP000488956"/>
    </source>
</evidence>
<evidence type="ECO:0000313" key="17">
    <source>
        <dbReference type="Proteomes" id="UP000440367"/>
    </source>
</evidence>
<keyword evidence="4 5" id="KW-0408">Iron</keyword>
<dbReference type="GO" id="GO:0016705">
    <property type="term" value="F:oxidoreductase activity, acting on paired donors, with incorporation or reduction of molecular oxygen"/>
    <property type="evidence" value="ECO:0007669"/>
    <property type="project" value="InterPro"/>
</dbReference>
<evidence type="ECO:0000313" key="9">
    <source>
        <dbReference type="EMBL" id="KAE9125917.1"/>
    </source>
</evidence>
<comment type="caution">
    <text evidence="10">The sequence shown here is derived from an EMBL/GenBank/DDBJ whole genome shotgun (WGS) entry which is preliminary data.</text>
</comment>
<evidence type="ECO:0000256" key="4">
    <source>
        <dbReference type="ARBA" id="ARBA00023004"/>
    </source>
</evidence>
<dbReference type="PANTHER" id="PTHR24296">
    <property type="entry name" value="CYTOCHROME P450"/>
    <property type="match status" value="1"/>
</dbReference>
<dbReference type="Proteomes" id="UP000433483">
    <property type="component" value="Unassembled WGS sequence"/>
</dbReference>
<dbReference type="PRINTS" id="PR00385">
    <property type="entry name" value="P450"/>
</dbReference>
<evidence type="ECO:0000313" key="7">
    <source>
        <dbReference type="EMBL" id="KAE8931949.1"/>
    </source>
</evidence>
<dbReference type="GO" id="GO:0005506">
    <property type="term" value="F:iron ion binding"/>
    <property type="evidence" value="ECO:0007669"/>
    <property type="project" value="InterPro"/>
</dbReference>
<dbReference type="PRINTS" id="PR00463">
    <property type="entry name" value="EP450I"/>
</dbReference>
<evidence type="ECO:0000313" key="11">
    <source>
        <dbReference type="EMBL" id="KAE9209193.1"/>
    </source>
</evidence>
<dbReference type="InterPro" id="IPR001128">
    <property type="entry name" value="Cyt_P450"/>
</dbReference>
<keyword evidence="6" id="KW-0503">Monooxygenase</keyword>
<dbReference type="EMBL" id="QXGD01001222">
    <property type="protein sequence ID" value="KAE9211463.1"/>
    <property type="molecule type" value="Genomic_DNA"/>
</dbReference>
<evidence type="ECO:0000256" key="2">
    <source>
        <dbReference type="ARBA" id="ARBA00022723"/>
    </source>
</evidence>
<dbReference type="OrthoDB" id="1470350at2759"/>
<dbReference type="EMBL" id="QXGC01001180">
    <property type="protein sequence ID" value="KAE9209193.1"/>
    <property type="molecule type" value="Genomic_DNA"/>
</dbReference>
<keyword evidence="2 5" id="KW-0479">Metal-binding</keyword>
<name>A0A6A3X2K2_9STRA</name>
<dbReference type="Proteomes" id="UP000440367">
    <property type="component" value="Unassembled WGS sequence"/>
</dbReference>
<keyword evidence="5 6" id="KW-0349">Heme</keyword>
<protein>
    <recommendedName>
        <fullName evidence="21">Cytochrome P450</fullName>
    </recommendedName>
</protein>
<sequence length="460" mass="53188">MGRYHEWLADNSLARDGNPFVLHLLGKDDVMYTARPEHFEEILKTRNSNFTKSDSIRDIFDDLLGESVVLLNGENWHFHRKVFANLITTRALREYMTPVIHEKVLLLQKVLKEKSKTTQPFDMYKLMRQFTLDTFTEIGFGCKLGLLTSGKEHPFEVAFDDANRISSERFTKPTWLWKFQRFLNIGNERRLREAIEEMNKFIVDLIMAAMERMKGPEQDEAEDHPVHKNIMAILLSKKEAVTPTQVRDFVLTGLEAGRNTTSDTLAWFFHSLSHHPHVERKLRAEILTKLPEFRESESYVPSYEQVQDLPYLEATLQEVFRLHPTVSSIPYHCQSDTVLQDDTFIPAGTDVFLHLYSAGRLASVWGPDAASFNPERFINERTGQVLQTKYSAFSSGPRICIGRNLALLELKMTIATVITRFRLFEEPGQDVRPILDLTLTMKNPLMMRIEAVNEQHEAIK</sequence>
<organism evidence="10 15">
    <name type="scientific">Phytophthora fragariae</name>
    <dbReference type="NCBI Taxonomy" id="53985"/>
    <lineage>
        <taxon>Eukaryota</taxon>
        <taxon>Sar</taxon>
        <taxon>Stramenopiles</taxon>
        <taxon>Oomycota</taxon>
        <taxon>Peronosporomycetes</taxon>
        <taxon>Peronosporales</taxon>
        <taxon>Peronosporaceae</taxon>
        <taxon>Phytophthora</taxon>
    </lineage>
</organism>
<dbReference type="InterPro" id="IPR017972">
    <property type="entry name" value="Cyt_P450_CS"/>
</dbReference>
<evidence type="ECO:0000313" key="12">
    <source>
        <dbReference type="EMBL" id="KAE9211463.1"/>
    </source>
</evidence>
<evidence type="ECO:0000313" key="10">
    <source>
        <dbReference type="EMBL" id="KAE9193893.1"/>
    </source>
</evidence>
<evidence type="ECO:0000256" key="6">
    <source>
        <dbReference type="RuleBase" id="RU000461"/>
    </source>
</evidence>
<dbReference type="GO" id="GO:0006629">
    <property type="term" value="P:lipid metabolic process"/>
    <property type="evidence" value="ECO:0007669"/>
    <property type="project" value="UniProtKB-ARBA"/>
</dbReference>
<dbReference type="Gene3D" id="1.10.630.10">
    <property type="entry name" value="Cytochrome P450"/>
    <property type="match status" value="1"/>
</dbReference>
<dbReference type="EMBL" id="QXGA01001200">
    <property type="protein sequence ID" value="KAE9125917.1"/>
    <property type="molecule type" value="Genomic_DNA"/>
</dbReference>
<proteinExistence type="inferred from homology"/>
<evidence type="ECO:0000313" key="18">
    <source>
        <dbReference type="Proteomes" id="UP000440732"/>
    </source>
</evidence>
<evidence type="ECO:0008006" key="21">
    <source>
        <dbReference type="Google" id="ProtNLM"/>
    </source>
</evidence>
<dbReference type="InterPro" id="IPR036396">
    <property type="entry name" value="Cyt_P450_sf"/>
</dbReference>
<dbReference type="AlphaFoldDB" id="A0A6A3X2K2"/>
<comment type="cofactor">
    <cofactor evidence="5">
        <name>heme</name>
        <dbReference type="ChEBI" id="CHEBI:30413"/>
    </cofactor>
</comment>
<evidence type="ECO:0000313" key="13">
    <source>
        <dbReference type="EMBL" id="KAE9297119.1"/>
    </source>
</evidence>
<dbReference type="Proteomes" id="UP000437068">
    <property type="component" value="Unassembled WGS sequence"/>
</dbReference>
<dbReference type="EMBL" id="QXGE01001143">
    <property type="protein sequence ID" value="KAE9297119.1"/>
    <property type="molecule type" value="Genomic_DNA"/>
</dbReference>
<dbReference type="Proteomes" id="UP000488956">
    <property type="component" value="Unassembled WGS sequence"/>
</dbReference>
<evidence type="ECO:0000313" key="8">
    <source>
        <dbReference type="EMBL" id="KAE9094018.1"/>
    </source>
</evidence>
<keyword evidence="15" id="KW-1185">Reference proteome</keyword>
<comment type="similarity">
    <text evidence="1 6">Belongs to the cytochrome P450 family.</text>
</comment>
<evidence type="ECO:0000313" key="15">
    <source>
        <dbReference type="Proteomes" id="UP000433483"/>
    </source>
</evidence>
<keyword evidence="3 6" id="KW-0560">Oxidoreductase</keyword>
<evidence type="ECO:0000313" key="14">
    <source>
        <dbReference type="Proteomes" id="UP000429523"/>
    </source>
</evidence>
<evidence type="ECO:0000256" key="5">
    <source>
        <dbReference type="PIRSR" id="PIRSR602401-1"/>
    </source>
</evidence>
<dbReference type="Proteomes" id="UP000429523">
    <property type="component" value="Unassembled WGS sequence"/>
</dbReference>
<evidence type="ECO:0000256" key="1">
    <source>
        <dbReference type="ARBA" id="ARBA00010617"/>
    </source>
</evidence>
<dbReference type="EMBL" id="QXGB01001263">
    <property type="protein sequence ID" value="KAE9193893.1"/>
    <property type="molecule type" value="Genomic_DNA"/>
</dbReference>
<dbReference type="GO" id="GO:0004497">
    <property type="term" value="F:monooxygenase activity"/>
    <property type="evidence" value="ECO:0007669"/>
    <property type="project" value="UniProtKB-KW"/>
</dbReference>
<dbReference type="PROSITE" id="PS00086">
    <property type="entry name" value="CYTOCHROME_P450"/>
    <property type="match status" value="1"/>
</dbReference>
<dbReference type="CDD" id="cd11064">
    <property type="entry name" value="CYP86A"/>
    <property type="match status" value="1"/>
</dbReference>
<feature type="binding site" description="axial binding residue" evidence="5">
    <location>
        <position position="400"/>
    </location>
    <ligand>
        <name>heme</name>
        <dbReference type="ChEBI" id="CHEBI:30413"/>
    </ligand>
    <ligandPart>
        <name>Fe</name>
        <dbReference type="ChEBI" id="CHEBI:18248"/>
    </ligandPart>
</feature>
<dbReference type="InterPro" id="IPR002401">
    <property type="entry name" value="Cyt_P450_E_grp-I"/>
</dbReference>
<evidence type="ECO:0000313" key="16">
    <source>
        <dbReference type="Proteomes" id="UP000437068"/>
    </source>
</evidence>
<dbReference type="Pfam" id="PF00067">
    <property type="entry name" value="p450"/>
    <property type="match status" value="1"/>
</dbReference>
<evidence type="ECO:0000313" key="19">
    <source>
        <dbReference type="Proteomes" id="UP000476176"/>
    </source>
</evidence>
<dbReference type="SUPFAM" id="SSF48264">
    <property type="entry name" value="Cytochrome P450"/>
    <property type="match status" value="1"/>
</dbReference>
<dbReference type="Proteomes" id="UP000440732">
    <property type="component" value="Unassembled WGS sequence"/>
</dbReference>
<reference evidence="14 15" key="1">
    <citation type="submission" date="2018-08" db="EMBL/GenBank/DDBJ databases">
        <title>Genomic investigation of the strawberry pathogen Phytophthora fragariae indicates pathogenicity is determined by transcriptional variation in three key races.</title>
        <authorList>
            <person name="Adams T.M."/>
            <person name="Armitage A.D."/>
            <person name="Sobczyk M.K."/>
            <person name="Bates H.J."/>
            <person name="Dunwell J.M."/>
            <person name="Nellist C.F."/>
            <person name="Harrison R.J."/>
        </authorList>
    </citation>
    <scope>NUCLEOTIDE SEQUENCE [LARGE SCALE GENOMIC DNA]</scope>
    <source>
        <strain evidence="13 16">A4</strain>
        <strain evidence="12 17">BC-1</strain>
        <strain evidence="11 19">BC-23</strain>
        <strain evidence="10 15">NOV-27</strain>
        <strain evidence="9 18">NOV-5</strain>
        <strain evidence="7 14">NOV-9</strain>
        <strain evidence="8 20">ONT-3</strain>
    </source>
</reference>
<accession>A0A6A3X2K2</accession>
<dbReference type="EMBL" id="QXFX01001235">
    <property type="protein sequence ID" value="KAE9094018.1"/>
    <property type="molecule type" value="Genomic_DNA"/>
</dbReference>
<dbReference type="EMBL" id="QXGF01001176">
    <property type="protein sequence ID" value="KAE8931949.1"/>
    <property type="molecule type" value="Genomic_DNA"/>
</dbReference>
<dbReference type="Proteomes" id="UP000476176">
    <property type="component" value="Unassembled WGS sequence"/>
</dbReference>
<dbReference type="GO" id="GO:0020037">
    <property type="term" value="F:heme binding"/>
    <property type="evidence" value="ECO:0007669"/>
    <property type="project" value="InterPro"/>
</dbReference>
<gene>
    <name evidence="13" type="ORF">PF001_g16550</name>
    <name evidence="12" type="ORF">PF002_g18525</name>
    <name evidence="11" type="ORF">PF004_g16544</name>
    <name evidence="10" type="ORF">PF005_g17902</name>
    <name evidence="9" type="ORF">PF006_g16844</name>
    <name evidence="7" type="ORF">PF009_g18011</name>
    <name evidence="8" type="ORF">PF010_g17270</name>
</gene>